<evidence type="ECO:0000256" key="2">
    <source>
        <dbReference type="SAM" id="MobiDB-lite"/>
    </source>
</evidence>
<dbReference type="EMBL" id="BAAABY010000023">
    <property type="protein sequence ID" value="GAA0465402.1"/>
    <property type="molecule type" value="Genomic_DNA"/>
</dbReference>
<dbReference type="InterPro" id="IPR050194">
    <property type="entry name" value="Glycosyltransferase_grp1"/>
</dbReference>
<dbReference type="InterPro" id="IPR001296">
    <property type="entry name" value="Glyco_trans_1"/>
</dbReference>
<evidence type="ECO:0000256" key="1">
    <source>
        <dbReference type="ARBA" id="ARBA00022679"/>
    </source>
</evidence>
<dbReference type="Pfam" id="PF00534">
    <property type="entry name" value="Glycos_transf_1"/>
    <property type="match status" value="1"/>
</dbReference>
<dbReference type="RefSeq" id="WP_346095572.1">
    <property type="nucleotide sequence ID" value="NZ_BAAABY010000023.1"/>
</dbReference>
<dbReference type="Gene3D" id="3.40.50.2000">
    <property type="entry name" value="Glycogen Phosphorylase B"/>
    <property type="match status" value="2"/>
</dbReference>
<evidence type="ECO:0000313" key="4">
    <source>
        <dbReference type="EMBL" id="GAA0465402.1"/>
    </source>
</evidence>
<name>A0ABP3JXZ9_9ACTN</name>
<reference evidence="5" key="1">
    <citation type="journal article" date="2019" name="Int. J. Syst. Evol. Microbiol.">
        <title>The Global Catalogue of Microorganisms (GCM) 10K type strain sequencing project: providing services to taxonomists for standard genome sequencing and annotation.</title>
        <authorList>
            <consortium name="The Broad Institute Genomics Platform"/>
            <consortium name="The Broad Institute Genome Sequencing Center for Infectious Disease"/>
            <person name="Wu L."/>
            <person name="Ma J."/>
        </authorList>
    </citation>
    <scope>NUCLEOTIDE SEQUENCE [LARGE SCALE GENOMIC DNA]</scope>
    <source>
        <strain evidence="5">JCM 4805</strain>
    </source>
</reference>
<feature type="region of interest" description="Disordered" evidence="2">
    <location>
        <begin position="171"/>
        <end position="201"/>
    </location>
</feature>
<evidence type="ECO:0000259" key="3">
    <source>
        <dbReference type="Pfam" id="PF00534"/>
    </source>
</evidence>
<keyword evidence="1" id="KW-0808">Transferase</keyword>
<sequence>MPRTLIVTNDFPPRQGGIETFVYAMAARFPPGEVIVYASDAPGSAAFDARQDFPVARDRSRTLLPTPRVARRAVALARKFDCDSVWFGAAAPLGALAGRLRRETDARRIVATTHGHEVWWARTPGARAVLRRIANTVDTVTYLGPATRAPLAAALGPHAARRLARLAPGVDTTAFRPSNATSPPSPDHRRHPEARSARPAAPPRPVILCAARLVPRKGQDTLIRALPLVHRAVPGAVLRLVGDGPYAEGLRELAYAEGVADAVLIEGGLPHGDMPAVYAGAEVFAMPCRTRRFGLEVEGLGIVFLEAAAAGLPVLAGNSGGAPETVRDGETGYVVDGRSAEAVAQRLIQLLRDPDTAQEMGAKGRARVRHEWSWDGTYARLSALLGRTNDDGPVR</sequence>
<keyword evidence="5" id="KW-1185">Reference proteome</keyword>
<dbReference type="SUPFAM" id="SSF53756">
    <property type="entry name" value="UDP-Glycosyltransferase/glycogen phosphorylase"/>
    <property type="match status" value="1"/>
</dbReference>
<gene>
    <name evidence="4" type="ORF">GCM10010361_31840</name>
</gene>
<evidence type="ECO:0000313" key="5">
    <source>
        <dbReference type="Proteomes" id="UP001500909"/>
    </source>
</evidence>
<accession>A0ABP3JXZ9</accession>
<protein>
    <submittedName>
        <fullName evidence="4">Glycosyltransferase family 4 protein</fullName>
    </submittedName>
</protein>
<dbReference type="Proteomes" id="UP001500909">
    <property type="component" value="Unassembled WGS sequence"/>
</dbReference>
<organism evidence="4 5">
    <name type="scientific">Streptomyces olivaceiscleroticus</name>
    <dbReference type="NCBI Taxonomy" id="68245"/>
    <lineage>
        <taxon>Bacteria</taxon>
        <taxon>Bacillati</taxon>
        <taxon>Actinomycetota</taxon>
        <taxon>Actinomycetes</taxon>
        <taxon>Kitasatosporales</taxon>
        <taxon>Streptomycetaceae</taxon>
        <taxon>Streptomyces</taxon>
    </lineage>
</organism>
<dbReference type="CDD" id="cd03801">
    <property type="entry name" value="GT4_PimA-like"/>
    <property type="match status" value="1"/>
</dbReference>
<dbReference type="PANTHER" id="PTHR45947:SF3">
    <property type="entry name" value="SULFOQUINOVOSYL TRANSFERASE SQD2"/>
    <property type="match status" value="1"/>
</dbReference>
<feature type="domain" description="Glycosyl transferase family 1" evidence="3">
    <location>
        <begin position="196"/>
        <end position="366"/>
    </location>
</feature>
<proteinExistence type="predicted"/>
<comment type="caution">
    <text evidence="4">The sequence shown here is derived from an EMBL/GenBank/DDBJ whole genome shotgun (WGS) entry which is preliminary data.</text>
</comment>
<dbReference type="PANTHER" id="PTHR45947">
    <property type="entry name" value="SULFOQUINOVOSYL TRANSFERASE SQD2"/>
    <property type="match status" value="1"/>
</dbReference>